<evidence type="ECO:0000313" key="1">
    <source>
        <dbReference type="EnsemblMetazoa" id="GPPI042899-PA"/>
    </source>
</evidence>
<protein>
    <submittedName>
        <fullName evidence="1">Uncharacterized protein</fullName>
    </submittedName>
</protein>
<reference evidence="1" key="2">
    <citation type="submission" date="2020-05" db="UniProtKB">
        <authorList>
            <consortium name="EnsemblMetazoa"/>
        </authorList>
    </citation>
    <scope>IDENTIFICATION</scope>
    <source>
        <strain evidence="1">IAEA</strain>
    </source>
</reference>
<organism evidence="1 2">
    <name type="scientific">Glossina palpalis gambiensis</name>
    <dbReference type="NCBI Taxonomy" id="67801"/>
    <lineage>
        <taxon>Eukaryota</taxon>
        <taxon>Metazoa</taxon>
        <taxon>Ecdysozoa</taxon>
        <taxon>Arthropoda</taxon>
        <taxon>Hexapoda</taxon>
        <taxon>Insecta</taxon>
        <taxon>Pterygota</taxon>
        <taxon>Neoptera</taxon>
        <taxon>Endopterygota</taxon>
        <taxon>Diptera</taxon>
        <taxon>Brachycera</taxon>
        <taxon>Muscomorpha</taxon>
        <taxon>Hippoboscoidea</taxon>
        <taxon>Glossinidae</taxon>
        <taxon>Glossina</taxon>
    </lineage>
</organism>
<evidence type="ECO:0000313" key="2">
    <source>
        <dbReference type="Proteomes" id="UP000092460"/>
    </source>
</evidence>
<name>A0A1B0BWR3_9MUSC</name>
<dbReference type="Proteomes" id="UP000092460">
    <property type="component" value="Unassembled WGS sequence"/>
</dbReference>
<dbReference type="EMBL" id="JXJN01021946">
    <property type="status" value="NOT_ANNOTATED_CDS"/>
    <property type="molecule type" value="Genomic_DNA"/>
</dbReference>
<dbReference type="PANTHER" id="PTHR10974:SF9">
    <property type="entry name" value="DUF229 DOMAIN CONTAINING PROTEIN-RELATED"/>
    <property type="match status" value="1"/>
</dbReference>
<reference evidence="2" key="1">
    <citation type="submission" date="2015-01" db="EMBL/GenBank/DDBJ databases">
        <authorList>
            <person name="Aksoy S."/>
            <person name="Warren W."/>
            <person name="Wilson R.K."/>
        </authorList>
    </citation>
    <scope>NUCLEOTIDE SEQUENCE [LARGE SCALE GENOMIC DNA]</scope>
    <source>
        <strain evidence="2">IAEA</strain>
    </source>
</reference>
<proteinExistence type="predicted"/>
<dbReference type="EnsemblMetazoa" id="GPPI042899-RA">
    <property type="protein sequence ID" value="GPPI042899-PA"/>
    <property type="gene ID" value="GPPI042899"/>
</dbReference>
<dbReference type="PANTHER" id="PTHR10974">
    <property type="entry name" value="FI08016P-RELATED"/>
    <property type="match status" value="1"/>
</dbReference>
<dbReference type="STRING" id="67801.A0A1B0BWR3"/>
<keyword evidence="2" id="KW-1185">Reference proteome</keyword>
<sequence length="141" mass="16590">MSTFNYLKKGFQEPPPDYDFRPMSLAIEKHLTYNKKAGIKYCIGNRQYGEYVYDMVLQFAIRFQYEPNFSLFWTNSFSHNDYSLPATMDSRILKYLKEMETLGIFDNSIVFFSHGVRFGKLSLPGDFLEARLPTFFISIPK</sequence>
<dbReference type="Pfam" id="PF02995">
    <property type="entry name" value="DUF229"/>
    <property type="match status" value="1"/>
</dbReference>
<dbReference type="InterPro" id="IPR004245">
    <property type="entry name" value="DUF229"/>
</dbReference>
<dbReference type="VEuPathDB" id="VectorBase:GPPI042899"/>
<dbReference type="InterPro" id="IPR017850">
    <property type="entry name" value="Alkaline_phosphatase_core_sf"/>
</dbReference>
<dbReference type="SUPFAM" id="SSF53649">
    <property type="entry name" value="Alkaline phosphatase-like"/>
    <property type="match status" value="1"/>
</dbReference>
<accession>A0A1B0BWR3</accession>
<dbReference type="AlphaFoldDB" id="A0A1B0BWR3"/>
<dbReference type="GO" id="GO:0005615">
    <property type="term" value="C:extracellular space"/>
    <property type="evidence" value="ECO:0007669"/>
    <property type="project" value="TreeGrafter"/>
</dbReference>